<evidence type="ECO:0000313" key="3">
    <source>
        <dbReference type="Proteomes" id="UP001379533"/>
    </source>
</evidence>
<name>A0ABZ2KDT8_9BACT</name>
<sequence length="107" mass="11835">MNIHSNGHLLFLLADLARDRHLVDRLALDAPAVFQEYGVPQETLTLLRSRNVEHIVAEVARQAALLLPVVTTPPHGLLAWAWPEEEEKKSIEGTKPAAARTTHATMS</sequence>
<dbReference type="RefSeq" id="WP_394846845.1">
    <property type="nucleotide sequence ID" value="NZ_CP089982.1"/>
</dbReference>
<keyword evidence="3" id="KW-1185">Reference proteome</keyword>
<evidence type="ECO:0000256" key="1">
    <source>
        <dbReference type="SAM" id="MobiDB-lite"/>
    </source>
</evidence>
<evidence type="ECO:0000313" key="2">
    <source>
        <dbReference type="EMBL" id="WXA96229.1"/>
    </source>
</evidence>
<proteinExistence type="predicted"/>
<protein>
    <submittedName>
        <fullName evidence="2">Uncharacterized protein</fullName>
    </submittedName>
</protein>
<feature type="region of interest" description="Disordered" evidence="1">
    <location>
        <begin position="87"/>
        <end position="107"/>
    </location>
</feature>
<reference evidence="2 3" key="1">
    <citation type="submission" date="2021-12" db="EMBL/GenBank/DDBJ databases">
        <title>Discovery of the Pendulisporaceae a myxobacterial family with distinct sporulation behavior and unique specialized metabolism.</title>
        <authorList>
            <person name="Garcia R."/>
            <person name="Popoff A."/>
            <person name="Bader C.D."/>
            <person name="Loehr J."/>
            <person name="Walesch S."/>
            <person name="Walt C."/>
            <person name="Boldt J."/>
            <person name="Bunk B."/>
            <person name="Haeckl F.J.F.P.J."/>
            <person name="Gunesch A.P."/>
            <person name="Birkelbach J."/>
            <person name="Nuebel U."/>
            <person name="Pietschmann T."/>
            <person name="Bach T."/>
            <person name="Mueller R."/>
        </authorList>
    </citation>
    <scope>NUCLEOTIDE SEQUENCE [LARGE SCALE GENOMIC DNA]</scope>
    <source>
        <strain evidence="2 3">MSr12523</strain>
    </source>
</reference>
<gene>
    <name evidence="2" type="ORF">LZC95_05190</name>
</gene>
<dbReference type="Proteomes" id="UP001379533">
    <property type="component" value="Chromosome"/>
</dbReference>
<accession>A0ABZ2KDT8</accession>
<dbReference type="EMBL" id="CP089982">
    <property type="protein sequence ID" value="WXA96229.1"/>
    <property type="molecule type" value="Genomic_DNA"/>
</dbReference>
<organism evidence="2 3">
    <name type="scientific">Pendulispora brunnea</name>
    <dbReference type="NCBI Taxonomy" id="2905690"/>
    <lineage>
        <taxon>Bacteria</taxon>
        <taxon>Pseudomonadati</taxon>
        <taxon>Myxococcota</taxon>
        <taxon>Myxococcia</taxon>
        <taxon>Myxococcales</taxon>
        <taxon>Sorangiineae</taxon>
        <taxon>Pendulisporaceae</taxon>
        <taxon>Pendulispora</taxon>
    </lineage>
</organism>